<evidence type="ECO:0008006" key="4">
    <source>
        <dbReference type="Google" id="ProtNLM"/>
    </source>
</evidence>
<name>A0AAD9M891_9PEZI</name>
<sequence length="127" mass="13912">MIRKKGWTRFSHPRTLFLAFLAVVSIVTSKKHPTCTCHNGDSYNWRITVVACSNYSASGHQGGQVQYNQQFGRCVQSTSNDFLDGHLWESTCKEIAESGYGCPNNVGTCFALGTAVTGSCWSFGSES</sequence>
<reference evidence="2" key="1">
    <citation type="journal article" date="2023" name="Mol. Plant Microbe Interact.">
        <title>Elucidating the Obligate Nature and Biological Capacity of an Invasive Fungal Corn Pathogen.</title>
        <authorList>
            <person name="MacCready J.S."/>
            <person name="Roggenkamp E.M."/>
            <person name="Gdanetz K."/>
            <person name="Chilvers M.I."/>
        </authorList>
    </citation>
    <scope>NUCLEOTIDE SEQUENCE</scope>
    <source>
        <strain evidence="2">PM02</strain>
    </source>
</reference>
<proteinExistence type="predicted"/>
<organism evidence="2 3">
    <name type="scientific">Phyllachora maydis</name>
    <dbReference type="NCBI Taxonomy" id="1825666"/>
    <lineage>
        <taxon>Eukaryota</taxon>
        <taxon>Fungi</taxon>
        <taxon>Dikarya</taxon>
        <taxon>Ascomycota</taxon>
        <taxon>Pezizomycotina</taxon>
        <taxon>Sordariomycetes</taxon>
        <taxon>Sordariomycetidae</taxon>
        <taxon>Phyllachorales</taxon>
        <taxon>Phyllachoraceae</taxon>
        <taxon>Phyllachora</taxon>
    </lineage>
</organism>
<evidence type="ECO:0000256" key="1">
    <source>
        <dbReference type="SAM" id="SignalP"/>
    </source>
</evidence>
<feature type="chain" id="PRO_5042090088" description="Secreted protein" evidence="1">
    <location>
        <begin position="30"/>
        <end position="127"/>
    </location>
</feature>
<protein>
    <recommendedName>
        <fullName evidence="4">Secreted protein</fullName>
    </recommendedName>
</protein>
<evidence type="ECO:0000313" key="3">
    <source>
        <dbReference type="Proteomes" id="UP001217918"/>
    </source>
</evidence>
<dbReference type="Proteomes" id="UP001217918">
    <property type="component" value="Unassembled WGS sequence"/>
</dbReference>
<comment type="caution">
    <text evidence="2">The sequence shown here is derived from an EMBL/GenBank/DDBJ whole genome shotgun (WGS) entry which is preliminary data.</text>
</comment>
<dbReference type="EMBL" id="JAQQPM010000001">
    <property type="protein sequence ID" value="KAK2067082.1"/>
    <property type="molecule type" value="Genomic_DNA"/>
</dbReference>
<dbReference type="AlphaFoldDB" id="A0AAD9M891"/>
<accession>A0AAD9M891</accession>
<evidence type="ECO:0000313" key="2">
    <source>
        <dbReference type="EMBL" id="KAK2067082.1"/>
    </source>
</evidence>
<feature type="signal peptide" evidence="1">
    <location>
        <begin position="1"/>
        <end position="29"/>
    </location>
</feature>
<gene>
    <name evidence="2" type="ORF">P8C59_000847</name>
</gene>
<keyword evidence="1" id="KW-0732">Signal</keyword>
<keyword evidence="3" id="KW-1185">Reference proteome</keyword>